<dbReference type="Gene3D" id="2.60.60.20">
    <property type="entry name" value="PLAT/LH2 domain"/>
    <property type="match status" value="1"/>
</dbReference>
<dbReference type="PaxDb" id="30732-ENSOMEP00000005125"/>
<dbReference type="STRING" id="30732.ENSOMEP00000005125"/>
<keyword evidence="4" id="KW-1185">Reference proteome</keyword>
<dbReference type="AlphaFoldDB" id="A0A3B3BI20"/>
<dbReference type="SUPFAM" id="SSF49723">
    <property type="entry name" value="Lipase/lipooxygenase domain (PLAT/LH2 domain)"/>
    <property type="match status" value="1"/>
</dbReference>
<protein>
    <recommendedName>
        <fullName evidence="2">PLAT domain-containing protein</fullName>
    </recommendedName>
</protein>
<name>A0A3B3BI20_ORYME</name>
<comment type="caution">
    <text evidence="1">Lacks conserved residue(s) required for the propagation of feature annotation.</text>
</comment>
<dbReference type="SMART" id="SM00308">
    <property type="entry name" value="LH2"/>
    <property type="match status" value="1"/>
</dbReference>
<evidence type="ECO:0000259" key="2">
    <source>
        <dbReference type="PROSITE" id="PS50095"/>
    </source>
</evidence>
<accession>A0A3B3BI20</accession>
<proteinExistence type="predicted"/>
<dbReference type="PANTHER" id="PTHR10877">
    <property type="entry name" value="POLYCYSTIN FAMILY MEMBER"/>
    <property type="match status" value="1"/>
</dbReference>
<reference evidence="3" key="1">
    <citation type="submission" date="2025-08" db="UniProtKB">
        <authorList>
            <consortium name="Ensembl"/>
        </authorList>
    </citation>
    <scope>IDENTIFICATION</scope>
</reference>
<dbReference type="GO" id="GO:0005262">
    <property type="term" value="F:calcium channel activity"/>
    <property type="evidence" value="ECO:0007669"/>
    <property type="project" value="TreeGrafter"/>
</dbReference>
<dbReference type="GO" id="GO:0050982">
    <property type="term" value="P:detection of mechanical stimulus"/>
    <property type="evidence" value="ECO:0007669"/>
    <property type="project" value="TreeGrafter"/>
</dbReference>
<organism evidence="3 4">
    <name type="scientific">Oryzias melastigma</name>
    <name type="common">Marine medaka</name>
    <dbReference type="NCBI Taxonomy" id="30732"/>
    <lineage>
        <taxon>Eukaryota</taxon>
        <taxon>Metazoa</taxon>
        <taxon>Chordata</taxon>
        <taxon>Craniata</taxon>
        <taxon>Vertebrata</taxon>
        <taxon>Euteleostomi</taxon>
        <taxon>Actinopterygii</taxon>
        <taxon>Neopterygii</taxon>
        <taxon>Teleostei</taxon>
        <taxon>Neoteleostei</taxon>
        <taxon>Acanthomorphata</taxon>
        <taxon>Ovalentaria</taxon>
        <taxon>Atherinomorphae</taxon>
        <taxon>Beloniformes</taxon>
        <taxon>Adrianichthyidae</taxon>
        <taxon>Oryziinae</taxon>
        <taxon>Oryzias</taxon>
    </lineage>
</organism>
<dbReference type="PANTHER" id="PTHR10877:SF150">
    <property type="entry name" value="REJ DOMAIN-CONTAINING PROTEIN"/>
    <property type="match status" value="1"/>
</dbReference>
<dbReference type="Proteomes" id="UP000261560">
    <property type="component" value="Unplaced"/>
</dbReference>
<dbReference type="GO" id="GO:0016020">
    <property type="term" value="C:membrane"/>
    <property type="evidence" value="ECO:0007669"/>
    <property type="project" value="TreeGrafter"/>
</dbReference>
<evidence type="ECO:0000313" key="3">
    <source>
        <dbReference type="Ensembl" id="ENSOMEP00000005125.1"/>
    </source>
</evidence>
<dbReference type="GeneTree" id="ENSGT00940000166257"/>
<dbReference type="OMA" id="SIDANYH"/>
<dbReference type="InterPro" id="IPR051223">
    <property type="entry name" value="Polycystin"/>
</dbReference>
<evidence type="ECO:0000256" key="1">
    <source>
        <dbReference type="PROSITE-ProRule" id="PRU00152"/>
    </source>
</evidence>
<dbReference type="PROSITE" id="PS50095">
    <property type="entry name" value="PLAT"/>
    <property type="match status" value="1"/>
</dbReference>
<reference evidence="3" key="2">
    <citation type="submission" date="2025-09" db="UniProtKB">
        <authorList>
            <consortium name="Ensembl"/>
        </authorList>
    </citation>
    <scope>IDENTIFICATION</scope>
</reference>
<dbReference type="InterPro" id="IPR001024">
    <property type="entry name" value="PLAT/LH2_dom"/>
</dbReference>
<evidence type="ECO:0000313" key="4">
    <source>
        <dbReference type="Proteomes" id="UP000261560"/>
    </source>
</evidence>
<feature type="domain" description="PLAT" evidence="2">
    <location>
        <begin position="2"/>
        <end position="121"/>
    </location>
</feature>
<dbReference type="Pfam" id="PF01477">
    <property type="entry name" value="PLAT"/>
    <property type="match status" value="1"/>
</dbReference>
<sequence>MVSYKVTLFTGNQVAAGTFDRVSVKLVGTEGESERKWLVGFKGASAFIRGAESSFTVCAPTSLGKLVLVEVDKKSLPLLPEDSWFLTKVEVKSPDGDTFTFPVHRWISDSSVHRFREATGLRTLFKCNKLLCNQEDEEE</sequence>
<dbReference type="InterPro" id="IPR036392">
    <property type="entry name" value="PLAT/LH2_dom_sf"/>
</dbReference>
<dbReference type="Ensembl" id="ENSOMET00000008009.1">
    <property type="protein sequence ID" value="ENSOMEP00000005125.1"/>
    <property type="gene ID" value="ENSOMEG00000006113.1"/>
</dbReference>